<evidence type="ECO:0008006" key="4">
    <source>
        <dbReference type="Google" id="ProtNLM"/>
    </source>
</evidence>
<keyword evidence="3" id="KW-1185">Reference proteome</keyword>
<comment type="caution">
    <text evidence="2">The sequence shown here is derived from an EMBL/GenBank/DDBJ whole genome shotgun (WGS) entry which is preliminary data.</text>
</comment>
<dbReference type="Proteomes" id="UP001500879">
    <property type="component" value="Unassembled WGS sequence"/>
</dbReference>
<reference evidence="3" key="1">
    <citation type="journal article" date="2019" name="Int. J. Syst. Evol. Microbiol.">
        <title>The Global Catalogue of Microorganisms (GCM) 10K type strain sequencing project: providing services to taxonomists for standard genome sequencing and annotation.</title>
        <authorList>
            <consortium name="The Broad Institute Genomics Platform"/>
            <consortium name="The Broad Institute Genome Sequencing Center for Infectious Disease"/>
            <person name="Wu L."/>
            <person name="Ma J."/>
        </authorList>
    </citation>
    <scope>NUCLEOTIDE SEQUENCE [LARGE SCALE GENOMIC DNA]</scope>
    <source>
        <strain evidence="3">JCM 4788</strain>
    </source>
</reference>
<evidence type="ECO:0000256" key="1">
    <source>
        <dbReference type="SAM" id="MobiDB-lite"/>
    </source>
</evidence>
<organism evidence="2 3">
    <name type="scientific">Streptomyces luteireticuli</name>
    <dbReference type="NCBI Taxonomy" id="173858"/>
    <lineage>
        <taxon>Bacteria</taxon>
        <taxon>Bacillati</taxon>
        <taxon>Actinomycetota</taxon>
        <taxon>Actinomycetes</taxon>
        <taxon>Kitasatosporales</taxon>
        <taxon>Streptomycetaceae</taxon>
        <taxon>Streptomyces</taxon>
    </lineage>
</organism>
<evidence type="ECO:0000313" key="3">
    <source>
        <dbReference type="Proteomes" id="UP001500879"/>
    </source>
</evidence>
<sequence length="129" mass="13826">MPGPVVEPQHLADFLGQDIQDDRARLIIAQAEALCRAVVDPLPDGASAVVLSVAARAYANPQGIQAETIGPYSVHRPPSQAGLYMTRDERRSLKLMSGRGGAYTVNTTPPGAGPPPPRPASWDLPWWYA</sequence>
<evidence type="ECO:0000313" key="2">
    <source>
        <dbReference type="EMBL" id="GAA0423832.1"/>
    </source>
</evidence>
<protein>
    <recommendedName>
        <fullName evidence="4">Head-to-tail adaptor</fullName>
    </recommendedName>
</protein>
<dbReference type="RefSeq" id="WP_344028844.1">
    <property type="nucleotide sequence ID" value="NZ_BAAABX010000055.1"/>
</dbReference>
<proteinExistence type="predicted"/>
<dbReference type="EMBL" id="BAAABX010000055">
    <property type="protein sequence ID" value="GAA0423832.1"/>
    <property type="molecule type" value="Genomic_DNA"/>
</dbReference>
<gene>
    <name evidence="2" type="ORF">GCM10010357_51630</name>
</gene>
<accession>A0ABP3IT40</accession>
<name>A0ABP3IT40_9ACTN</name>
<feature type="region of interest" description="Disordered" evidence="1">
    <location>
        <begin position="99"/>
        <end position="122"/>
    </location>
</feature>